<evidence type="ECO:0000313" key="3">
    <source>
        <dbReference type="Proteomes" id="UP001596044"/>
    </source>
</evidence>
<comment type="caution">
    <text evidence="2">The sequence shown here is derived from an EMBL/GenBank/DDBJ whole genome shotgun (WGS) entry which is preliminary data.</text>
</comment>
<keyword evidence="3" id="KW-1185">Reference proteome</keyword>
<name>A0ABW0KEV9_9BACL</name>
<dbReference type="GO" id="GO:0016787">
    <property type="term" value="F:hydrolase activity"/>
    <property type="evidence" value="ECO:0007669"/>
    <property type="project" value="UniProtKB-KW"/>
</dbReference>
<accession>A0ABW0KEV9</accession>
<gene>
    <name evidence="2" type="ORF">ACFPOG_22700</name>
</gene>
<protein>
    <submittedName>
        <fullName evidence="2">Alpha/beta hydrolase</fullName>
    </submittedName>
</protein>
<keyword evidence="2" id="KW-0378">Hydrolase</keyword>
<organism evidence="2 3">
    <name type="scientific">Paenibacillus aestuarii</name>
    <dbReference type="NCBI Taxonomy" id="516965"/>
    <lineage>
        <taxon>Bacteria</taxon>
        <taxon>Bacillati</taxon>
        <taxon>Bacillota</taxon>
        <taxon>Bacilli</taxon>
        <taxon>Bacillales</taxon>
        <taxon>Paenibacillaceae</taxon>
        <taxon>Paenibacillus</taxon>
    </lineage>
</organism>
<sequence length="280" mass="31892">MECHVNKGTINYEVCGEGSPVIVLHAMGTDHRSMMYWLEPIFMERTGWQRIYLDIPAHGKSAITEQVKGTEDMLDMIIEFIDAVLPNQMFSVIGASFGGYLAQGIVHKKRELITGISLIASALHLPGSERTLPAKVVFEVDTSLFVELDDDVLNAFQLLMVRQNKSNLLTFLKEVQPGRLLANRNFLSSDWKKEGYYYKFDPLSYFEQLQQPILIVLGKQDSICGYEDHMKIFGNYSHATIAILDHAGHMIQIEERDVLTSLVTDWLLRIKNRSTNENYS</sequence>
<dbReference type="RefSeq" id="WP_270884712.1">
    <property type="nucleotide sequence ID" value="NZ_JAQFVF010000077.1"/>
</dbReference>
<dbReference type="SUPFAM" id="SSF53474">
    <property type="entry name" value="alpha/beta-Hydrolases"/>
    <property type="match status" value="1"/>
</dbReference>
<dbReference type="InterPro" id="IPR050228">
    <property type="entry name" value="Carboxylesterase_BioH"/>
</dbReference>
<evidence type="ECO:0000313" key="2">
    <source>
        <dbReference type="EMBL" id="MFC5451051.1"/>
    </source>
</evidence>
<dbReference type="InterPro" id="IPR029058">
    <property type="entry name" value="AB_hydrolase_fold"/>
</dbReference>
<dbReference type="InterPro" id="IPR022742">
    <property type="entry name" value="Hydrolase_4"/>
</dbReference>
<feature type="domain" description="Serine aminopeptidase S33" evidence="1">
    <location>
        <begin position="43"/>
        <end position="255"/>
    </location>
</feature>
<dbReference type="Proteomes" id="UP001596044">
    <property type="component" value="Unassembled WGS sequence"/>
</dbReference>
<proteinExistence type="predicted"/>
<reference evidence="3" key="1">
    <citation type="journal article" date="2019" name="Int. J. Syst. Evol. Microbiol.">
        <title>The Global Catalogue of Microorganisms (GCM) 10K type strain sequencing project: providing services to taxonomists for standard genome sequencing and annotation.</title>
        <authorList>
            <consortium name="The Broad Institute Genomics Platform"/>
            <consortium name="The Broad Institute Genome Sequencing Center for Infectious Disease"/>
            <person name="Wu L."/>
            <person name="Ma J."/>
        </authorList>
    </citation>
    <scope>NUCLEOTIDE SEQUENCE [LARGE SCALE GENOMIC DNA]</scope>
    <source>
        <strain evidence="3">KACC 11904</strain>
    </source>
</reference>
<dbReference type="PANTHER" id="PTHR43194:SF2">
    <property type="entry name" value="PEROXISOMAL MEMBRANE PROTEIN LPX1"/>
    <property type="match status" value="1"/>
</dbReference>
<dbReference type="Pfam" id="PF12146">
    <property type="entry name" value="Hydrolase_4"/>
    <property type="match status" value="1"/>
</dbReference>
<dbReference type="Gene3D" id="3.40.50.1820">
    <property type="entry name" value="alpha/beta hydrolase"/>
    <property type="match status" value="1"/>
</dbReference>
<dbReference type="EMBL" id="JBHSMJ010000031">
    <property type="protein sequence ID" value="MFC5451051.1"/>
    <property type="molecule type" value="Genomic_DNA"/>
</dbReference>
<evidence type="ECO:0000259" key="1">
    <source>
        <dbReference type="Pfam" id="PF12146"/>
    </source>
</evidence>
<dbReference type="PANTHER" id="PTHR43194">
    <property type="entry name" value="HYDROLASE ALPHA/BETA FOLD FAMILY"/>
    <property type="match status" value="1"/>
</dbReference>